<accession>A0A9W6YH02</accession>
<protein>
    <submittedName>
        <fullName evidence="2">Unnamed protein product</fullName>
    </submittedName>
</protein>
<feature type="region of interest" description="Disordered" evidence="1">
    <location>
        <begin position="1"/>
        <end position="48"/>
    </location>
</feature>
<feature type="compositionally biased region" description="Basic residues" evidence="1">
    <location>
        <begin position="18"/>
        <end position="28"/>
    </location>
</feature>
<dbReference type="AlphaFoldDB" id="A0A9W6YH02"/>
<reference evidence="2" key="1">
    <citation type="submission" date="2023-04" db="EMBL/GenBank/DDBJ databases">
        <title>Phytophthora lilii NBRC 32176.</title>
        <authorList>
            <person name="Ichikawa N."/>
            <person name="Sato H."/>
            <person name="Tonouchi N."/>
        </authorList>
    </citation>
    <scope>NUCLEOTIDE SEQUENCE</scope>
    <source>
        <strain evidence="2">NBRC 32176</strain>
    </source>
</reference>
<dbReference type="Proteomes" id="UP001165083">
    <property type="component" value="Unassembled WGS sequence"/>
</dbReference>
<feature type="compositionally biased region" description="Polar residues" evidence="1">
    <location>
        <begin position="103"/>
        <end position="121"/>
    </location>
</feature>
<sequence length="194" mass="22183">MAPTIKIESLDEDEGRTRKIPAKWRQKHEQRQQQQRQVSSNFFDDGIWPESDGTEMHLGFNAFDFSASPEAFYDETEELDDLLIDSLGKEEPELLLKNDPLSAKTTPEHSYNTANVPTGENRTLPVERKTKKKLSMTDVAKQVESMGFNSASLWGRKLPGIRQLPSLHRDGVWGGCVHRATHSMQQRPSYRYHA</sequence>
<evidence type="ECO:0000256" key="1">
    <source>
        <dbReference type="SAM" id="MobiDB-lite"/>
    </source>
</evidence>
<evidence type="ECO:0000313" key="2">
    <source>
        <dbReference type="EMBL" id="GMF64540.1"/>
    </source>
</evidence>
<name>A0A9W6YH02_9STRA</name>
<keyword evidence="3" id="KW-1185">Reference proteome</keyword>
<organism evidence="2 3">
    <name type="scientific">Phytophthora lilii</name>
    <dbReference type="NCBI Taxonomy" id="2077276"/>
    <lineage>
        <taxon>Eukaryota</taxon>
        <taxon>Sar</taxon>
        <taxon>Stramenopiles</taxon>
        <taxon>Oomycota</taxon>
        <taxon>Peronosporomycetes</taxon>
        <taxon>Peronosporales</taxon>
        <taxon>Peronosporaceae</taxon>
        <taxon>Phytophthora</taxon>
    </lineage>
</organism>
<proteinExistence type="predicted"/>
<dbReference type="OrthoDB" id="91946at2759"/>
<dbReference type="EMBL" id="BSXW01012417">
    <property type="protein sequence ID" value="GMF64540.1"/>
    <property type="molecule type" value="Genomic_DNA"/>
</dbReference>
<feature type="region of interest" description="Disordered" evidence="1">
    <location>
        <begin position="98"/>
        <end position="121"/>
    </location>
</feature>
<comment type="caution">
    <text evidence="2">The sequence shown here is derived from an EMBL/GenBank/DDBJ whole genome shotgun (WGS) entry which is preliminary data.</text>
</comment>
<gene>
    <name evidence="2" type="ORF">Plil01_001733000</name>
</gene>
<evidence type="ECO:0000313" key="3">
    <source>
        <dbReference type="Proteomes" id="UP001165083"/>
    </source>
</evidence>